<accession>A0A9X1NC82</accession>
<organism evidence="2 3">
    <name type="scientific">Kineosporia babensis</name>
    <dbReference type="NCBI Taxonomy" id="499548"/>
    <lineage>
        <taxon>Bacteria</taxon>
        <taxon>Bacillati</taxon>
        <taxon>Actinomycetota</taxon>
        <taxon>Actinomycetes</taxon>
        <taxon>Kineosporiales</taxon>
        <taxon>Kineosporiaceae</taxon>
        <taxon>Kineosporia</taxon>
    </lineage>
</organism>
<reference evidence="2" key="1">
    <citation type="submission" date="2021-11" db="EMBL/GenBank/DDBJ databases">
        <title>Streptomyces corallinus and Kineosporia corallina sp. nov., two new coral-derived marine actinobacteria.</title>
        <authorList>
            <person name="Buangrab K."/>
            <person name="Sutthacheep M."/>
            <person name="Yeemin T."/>
            <person name="Harunari E."/>
            <person name="Igarashi Y."/>
            <person name="Sripreechasak P."/>
            <person name="Kanchanasin P."/>
            <person name="Tanasupawat S."/>
            <person name="Phongsopitanun W."/>
        </authorList>
    </citation>
    <scope>NUCLEOTIDE SEQUENCE</scope>
    <source>
        <strain evidence="2">JCM 31032</strain>
    </source>
</reference>
<dbReference type="Proteomes" id="UP001138997">
    <property type="component" value="Unassembled WGS sequence"/>
</dbReference>
<dbReference type="RefSeq" id="WP_231440352.1">
    <property type="nucleotide sequence ID" value="NZ_JAJOMB010000004.1"/>
</dbReference>
<protein>
    <recommendedName>
        <fullName evidence="1">VOC domain-containing protein</fullName>
    </recommendedName>
</protein>
<feature type="domain" description="VOC" evidence="1">
    <location>
        <begin position="8"/>
        <end position="121"/>
    </location>
</feature>
<dbReference type="InterPro" id="IPR029068">
    <property type="entry name" value="Glyas_Bleomycin-R_OHBP_Dase"/>
</dbReference>
<sequence>MTITGVGAVGSTLQLWVGDGSAGRAWYERLFGRAPDFRPENDDSFCEWIFVPGHWEVHVVEHPEPGRQQGRFRFGVEEIDRVRAELMDAGVDVSEVTTIERVVKYCDFADPWGNRLGLYQDLSRYPAS</sequence>
<evidence type="ECO:0000313" key="2">
    <source>
        <dbReference type="EMBL" id="MCD5311174.1"/>
    </source>
</evidence>
<dbReference type="AlphaFoldDB" id="A0A9X1NC82"/>
<evidence type="ECO:0000313" key="3">
    <source>
        <dbReference type="Proteomes" id="UP001138997"/>
    </source>
</evidence>
<comment type="caution">
    <text evidence="2">The sequence shown here is derived from an EMBL/GenBank/DDBJ whole genome shotgun (WGS) entry which is preliminary data.</text>
</comment>
<proteinExistence type="predicted"/>
<name>A0A9X1NC82_9ACTN</name>
<dbReference type="Gene3D" id="3.10.180.10">
    <property type="entry name" value="2,3-Dihydroxybiphenyl 1,2-Dioxygenase, domain 1"/>
    <property type="match status" value="1"/>
</dbReference>
<evidence type="ECO:0000259" key="1">
    <source>
        <dbReference type="PROSITE" id="PS51819"/>
    </source>
</evidence>
<gene>
    <name evidence="2" type="ORF">LR394_09715</name>
</gene>
<dbReference type="InterPro" id="IPR037523">
    <property type="entry name" value="VOC_core"/>
</dbReference>
<dbReference type="PROSITE" id="PS51819">
    <property type="entry name" value="VOC"/>
    <property type="match status" value="1"/>
</dbReference>
<keyword evidence="3" id="KW-1185">Reference proteome</keyword>
<dbReference type="EMBL" id="JAJOMB010000004">
    <property type="protein sequence ID" value="MCD5311174.1"/>
    <property type="molecule type" value="Genomic_DNA"/>
</dbReference>
<dbReference type="SUPFAM" id="SSF54593">
    <property type="entry name" value="Glyoxalase/Bleomycin resistance protein/Dihydroxybiphenyl dioxygenase"/>
    <property type="match status" value="1"/>
</dbReference>